<protein>
    <recommendedName>
        <fullName evidence="1">PhyR sigma4 domain-containing protein</fullName>
    </recommendedName>
</protein>
<dbReference type="Pfam" id="PF22233">
    <property type="entry name" value="PhyR_sigma-like"/>
    <property type="match status" value="1"/>
</dbReference>
<reference evidence="2 3" key="1">
    <citation type="submission" date="2019-03" db="EMBL/GenBank/DDBJ databases">
        <title>Genomic Encyclopedia of Type Strains, Phase IV (KMG-V): Genome sequencing to study the core and pangenomes of soil and plant-associated prokaryotes.</title>
        <authorList>
            <person name="Whitman W."/>
        </authorList>
    </citation>
    <scope>NUCLEOTIDE SEQUENCE [LARGE SCALE GENOMIC DNA]</scope>
    <source>
        <strain evidence="2 3">Hc14</strain>
    </source>
</reference>
<dbReference type="Proteomes" id="UP000294576">
    <property type="component" value="Unassembled WGS sequence"/>
</dbReference>
<dbReference type="SUPFAM" id="SSF88659">
    <property type="entry name" value="Sigma3 and sigma4 domains of RNA polymerase sigma factors"/>
    <property type="match status" value="1"/>
</dbReference>
<dbReference type="EMBL" id="SMBH01000003">
    <property type="protein sequence ID" value="TCU17902.1"/>
    <property type="molecule type" value="Genomic_DNA"/>
</dbReference>
<dbReference type="InterPro" id="IPR053867">
    <property type="entry name" value="PhyR_sigma4"/>
</dbReference>
<feature type="domain" description="PhyR sigma4" evidence="1">
    <location>
        <begin position="86"/>
        <end position="127"/>
    </location>
</feature>
<evidence type="ECO:0000313" key="2">
    <source>
        <dbReference type="EMBL" id="TCU17902.1"/>
    </source>
</evidence>
<evidence type="ECO:0000259" key="1">
    <source>
        <dbReference type="Pfam" id="PF22233"/>
    </source>
</evidence>
<proteinExistence type="predicted"/>
<dbReference type="AlphaFoldDB" id="A0A4R3QE69"/>
<organism evidence="2 3">
    <name type="scientific">Rhizobium sullae</name>
    <name type="common">Rhizobium hedysari</name>
    <dbReference type="NCBI Taxonomy" id="50338"/>
    <lineage>
        <taxon>Bacteria</taxon>
        <taxon>Pseudomonadati</taxon>
        <taxon>Pseudomonadota</taxon>
        <taxon>Alphaproteobacteria</taxon>
        <taxon>Hyphomicrobiales</taxon>
        <taxon>Rhizobiaceae</taxon>
        <taxon>Rhizobium/Agrobacterium group</taxon>
        <taxon>Rhizobium</taxon>
    </lineage>
</organism>
<accession>A0A4R3QE69</accession>
<gene>
    <name evidence="2" type="ORF">EV132_10318</name>
</gene>
<evidence type="ECO:0000313" key="3">
    <source>
        <dbReference type="Proteomes" id="UP000294576"/>
    </source>
</evidence>
<dbReference type="InterPro" id="IPR013324">
    <property type="entry name" value="RNA_pol_sigma_r3/r4-like"/>
</dbReference>
<comment type="caution">
    <text evidence="2">The sequence shown here is derived from an EMBL/GenBank/DDBJ whole genome shotgun (WGS) entry which is preliminary data.</text>
</comment>
<dbReference type="RefSeq" id="WP_132560124.1">
    <property type="nucleotide sequence ID" value="NZ_SMBH01000003.1"/>
</dbReference>
<dbReference type="Gene3D" id="1.20.140.160">
    <property type="match status" value="1"/>
</dbReference>
<name>A0A4R3QE69_RHISU</name>
<sequence>MTIQTQFEACVSRARALAAFPSGSRQVGDKIVSSALEALEGRVPEGSTGIFTVLFFREIAKAIIDKPLEISSDDEAEGRIKCRFLRLPPRERLAFWLVEFSRFSDEMAAQVLELDPEEFDSLLTPAYRKFFQGISLVLPPETSTPAVLH</sequence>